<feature type="domain" description="Core" evidence="1">
    <location>
        <begin position="30"/>
        <end position="124"/>
    </location>
</feature>
<dbReference type="AlphaFoldDB" id="A0A6A8DM52"/>
<dbReference type="Gene3D" id="2.60.300.12">
    <property type="entry name" value="HesB-like domain"/>
    <property type="match status" value="1"/>
</dbReference>
<gene>
    <name evidence="2" type="ORF">GH741_06460</name>
</gene>
<protein>
    <submittedName>
        <fullName evidence="2">Iron-sulfur cluster biosynthesis family protein</fullName>
    </submittedName>
</protein>
<accession>A0A6A8DM52</accession>
<organism evidence="2 3">
    <name type="scientific">Aquibacillus halophilus</name>
    <dbReference type="NCBI Taxonomy" id="930132"/>
    <lineage>
        <taxon>Bacteria</taxon>
        <taxon>Bacillati</taxon>
        <taxon>Bacillota</taxon>
        <taxon>Bacilli</taxon>
        <taxon>Bacillales</taxon>
        <taxon>Bacillaceae</taxon>
        <taxon>Aquibacillus</taxon>
    </lineage>
</organism>
<reference evidence="2" key="1">
    <citation type="submission" date="2019-11" db="EMBL/GenBank/DDBJ databases">
        <authorList>
            <person name="Li J."/>
        </authorList>
    </citation>
    <scope>NUCLEOTIDE SEQUENCE</scope>
    <source>
        <strain evidence="2">B6B</strain>
    </source>
</reference>
<dbReference type="InterPro" id="IPR035903">
    <property type="entry name" value="HesB-like_dom_sf"/>
</dbReference>
<evidence type="ECO:0000259" key="1">
    <source>
        <dbReference type="Pfam" id="PF01521"/>
    </source>
</evidence>
<comment type="caution">
    <text evidence="2">The sequence shown here is derived from an EMBL/GenBank/DDBJ whole genome shotgun (WGS) entry which is preliminary data.</text>
</comment>
<sequence length="137" mass="15726">MKLLQFSTIIDSRIFEKSTHFKRGGSKLRLSITPQALERVIELQGSDQNYLWLYYDTEGCGCGVSGLPSVRFATSKNDSYQLVESNKLQVIIHKQQAVFFAKEMKLDYTENFFRLSSSEGMLNPIISEFDLQKEEVV</sequence>
<evidence type="ECO:0000313" key="3">
    <source>
        <dbReference type="Proteomes" id="UP000799092"/>
    </source>
</evidence>
<keyword evidence="3" id="KW-1185">Reference proteome</keyword>
<name>A0A6A8DM52_9BACI</name>
<proteinExistence type="predicted"/>
<dbReference type="Proteomes" id="UP000799092">
    <property type="component" value="Unassembled WGS sequence"/>
</dbReference>
<evidence type="ECO:0000313" key="2">
    <source>
        <dbReference type="EMBL" id="MRH42322.1"/>
    </source>
</evidence>
<dbReference type="OrthoDB" id="2361087at2"/>
<dbReference type="SUPFAM" id="SSF89360">
    <property type="entry name" value="HesB-like domain"/>
    <property type="match status" value="1"/>
</dbReference>
<dbReference type="Pfam" id="PF01521">
    <property type="entry name" value="Fe-S_biosyn"/>
    <property type="match status" value="1"/>
</dbReference>
<dbReference type="EMBL" id="WJNG01000005">
    <property type="protein sequence ID" value="MRH42322.1"/>
    <property type="molecule type" value="Genomic_DNA"/>
</dbReference>
<dbReference type="InterPro" id="IPR000361">
    <property type="entry name" value="ATAP_core_dom"/>
</dbReference>